<dbReference type="InterPro" id="IPR046347">
    <property type="entry name" value="bZIP_sf"/>
</dbReference>
<dbReference type="OrthoDB" id="5866312at2759"/>
<dbReference type="PANTHER" id="PTHR23351:SF56">
    <property type="entry name" value="KAYAK"/>
    <property type="match status" value="1"/>
</dbReference>
<feature type="compositionally biased region" description="Basic and acidic residues" evidence="1">
    <location>
        <begin position="178"/>
        <end position="191"/>
    </location>
</feature>
<feature type="compositionally biased region" description="Low complexity" evidence="1">
    <location>
        <begin position="136"/>
        <end position="152"/>
    </location>
</feature>
<gene>
    <name evidence="3" type="ORF">DGYR_LOCUS4048</name>
</gene>
<protein>
    <submittedName>
        <fullName evidence="3">DgyrCDS4286</fullName>
    </submittedName>
</protein>
<evidence type="ECO:0000313" key="3">
    <source>
        <dbReference type="EMBL" id="CAD5115295.1"/>
    </source>
</evidence>
<dbReference type="Gene3D" id="1.20.5.170">
    <property type="match status" value="1"/>
</dbReference>
<dbReference type="SUPFAM" id="SSF57959">
    <property type="entry name" value="Leucine zipper domain"/>
    <property type="match status" value="1"/>
</dbReference>
<dbReference type="GO" id="GO:0005634">
    <property type="term" value="C:nucleus"/>
    <property type="evidence" value="ECO:0007669"/>
    <property type="project" value="TreeGrafter"/>
</dbReference>
<dbReference type="GO" id="GO:0000978">
    <property type="term" value="F:RNA polymerase II cis-regulatory region sequence-specific DNA binding"/>
    <property type="evidence" value="ECO:0007669"/>
    <property type="project" value="TreeGrafter"/>
</dbReference>
<dbReference type="Proteomes" id="UP000549394">
    <property type="component" value="Unassembled WGS sequence"/>
</dbReference>
<dbReference type="PANTHER" id="PTHR23351">
    <property type="entry name" value="FOS TRANSCRIPTION FACTOR-RELATED"/>
    <property type="match status" value="1"/>
</dbReference>
<dbReference type="InterPro" id="IPR004827">
    <property type="entry name" value="bZIP"/>
</dbReference>
<dbReference type="AlphaFoldDB" id="A0A7I8VJ47"/>
<comment type="caution">
    <text evidence="3">The sequence shown here is derived from an EMBL/GenBank/DDBJ whole genome shotgun (WGS) entry which is preliminary data.</text>
</comment>
<keyword evidence="4" id="KW-1185">Reference proteome</keyword>
<reference evidence="3 4" key="1">
    <citation type="submission" date="2020-08" db="EMBL/GenBank/DDBJ databases">
        <authorList>
            <person name="Hejnol A."/>
        </authorList>
    </citation>
    <scope>NUCLEOTIDE SEQUENCE [LARGE SCALE GENOMIC DNA]</scope>
</reference>
<dbReference type="PROSITE" id="PS50217">
    <property type="entry name" value="BZIP"/>
    <property type="match status" value="1"/>
</dbReference>
<dbReference type="PROSITE" id="PS00036">
    <property type="entry name" value="BZIP_BASIC"/>
    <property type="match status" value="1"/>
</dbReference>
<dbReference type="InterPro" id="IPR000837">
    <property type="entry name" value="AP-1"/>
</dbReference>
<name>A0A7I8VJ47_9ANNE</name>
<dbReference type="GO" id="GO:0000981">
    <property type="term" value="F:DNA-binding transcription factor activity, RNA polymerase II-specific"/>
    <property type="evidence" value="ECO:0007669"/>
    <property type="project" value="TreeGrafter"/>
</dbReference>
<proteinExistence type="predicted"/>
<dbReference type="SMART" id="SM00338">
    <property type="entry name" value="BRLZ"/>
    <property type="match status" value="1"/>
</dbReference>
<feature type="compositionally biased region" description="Basic residues" evidence="1">
    <location>
        <begin position="167"/>
        <end position="177"/>
    </location>
</feature>
<accession>A0A7I8VJ47</accession>
<sequence length="336" mass="36636">MFKQEQDSPNSESKIIVASILSSMASGGVPSTSCVTPTSSISNLFQSNILTGTTPTLTPTTLASIEQSFVELQSIPHSTEAQDLTKQSGFAPPIVNREPMVVSQHIQNGMESDDSTTYSDPEWAPSSAKRLRTNRSGGSNASSITSSPNPNINEEDSTQYLLSARGKGPRRHTGPRPKRLEKLTSEEEEKRKVRRERNKLAAAKCRQRVVKMTNDLVGETEQLEEQNATLESEIDKLEQQKGQLEFLLELHENSEACLKNKSVKIEASNRPSSLPLQNNPVSTHDVITPSRYILNTPSGIETLADIHTGLTPCSTQAQRSDSSGSPEVTGTILNGH</sequence>
<evidence type="ECO:0000259" key="2">
    <source>
        <dbReference type="PROSITE" id="PS50217"/>
    </source>
</evidence>
<evidence type="ECO:0000313" key="4">
    <source>
        <dbReference type="Proteomes" id="UP000549394"/>
    </source>
</evidence>
<dbReference type="PRINTS" id="PR00042">
    <property type="entry name" value="LEUZIPPRFOS"/>
</dbReference>
<feature type="region of interest" description="Disordered" evidence="1">
    <location>
        <begin position="110"/>
        <end position="195"/>
    </location>
</feature>
<feature type="domain" description="BZIP" evidence="2">
    <location>
        <begin position="188"/>
        <end position="251"/>
    </location>
</feature>
<dbReference type="CDD" id="cd14721">
    <property type="entry name" value="bZIP_Fos"/>
    <property type="match status" value="1"/>
</dbReference>
<feature type="region of interest" description="Disordered" evidence="1">
    <location>
        <begin position="314"/>
        <end position="336"/>
    </location>
</feature>
<dbReference type="FunFam" id="1.20.5.170:FF:000006">
    <property type="entry name" value="fos-related antigen 2 isoform X1"/>
    <property type="match status" value="1"/>
</dbReference>
<organism evidence="3 4">
    <name type="scientific">Dimorphilus gyrociliatus</name>
    <dbReference type="NCBI Taxonomy" id="2664684"/>
    <lineage>
        <taxon>Eukaryota</taxon>
        <taxon>Metazoa</taxon>
        <taxon>Spiralia</taxon>
        <taxon>Lophotrochozoa</taxon>
        <taxon>Annelida</taxon>
        <taxon>Polychaeta</taxon>
        <taxon>Polychaeta incertae sedis</taxon>
        <taxon>Dinophilidae</taxon>
        <taxon>Dimorphilus</taxon>
    </lineage>
</organism>
<evidence type="ECO:0000256" key="1">
    <source>
        <dbReference type="SAM" id="MobiDB-lite"/>
    </source>
</evidence>
<dbReference type="EMBL" id="CAJFCJ010000006">
    <property type="protein sequence ID" value="CAD5115295.1"/>
    <property type="molecule type" value="Genomic_DNA"/>
</dbReference>
<dbReference type="Pfam" id="PF00170">
    <property type="entry name" value="bZIP_1"/>
    <property type="match status" value="1"/>
</dbReference>
<feature type="compositionally biased region" description="Polar residues" evidence="1">
    <location>
        <begin position="110"/>
        <end position="119"/>
    </location>
</feature>